<dbReference type="EMBL" id="NAJO01000006">
    <property type="protein sequence ID" value="OQO11913.1"/>
    <property type="molecule type" value="Genomic_DNA"/>
</dbReference>
<dbReference type="InParanoid" id="A0A1V8TKK5"/>
<dbReference type="InterPro" id="IPR011009">
    <property type="entry name" value="Kinase-like_dom_sf"/>
</dbReference>
<protein>
    <recommendedName>
        <fullName evidence="3">Protein kinase domain-containing protein</fullName>
    </recommendedName>
</protein>
<dbReference type="PROSITE" id="PS50011">
    <property type="entry name" value="PROTEIN_KINASE_DOM"/>
    <property type="match status" value="1"/>
</dbReference>
<gene>
    <name evidence="4" type="ORF">B0A48_03640</name>
</gene>
<dbReference type="Proteomes" id="UP000192596">
    <property type="component" value="Unassembled WGS sequence"/>
</dbReference>
<sequence length="456" mass="50998">MQADPIVIDTSSDDGNPGVNEPQHIDPEGPDGHPSPTDGNESDDDWPDMEHDTDELQPAHSLQVKRAALRRAAFMESSWHNGNELGAGGFGTVFVAYKVDQNLVMRDLVAVKDVYMKRHHCLQWTYWDGDVRDLENRVPIETAIMTALADEAGPGAEKTVFLRCSCPFNLTHSTYRLYMEYCWGSLSDAIGQRVHEMELDPNDLESSQFPEFLLWKWLEDLTEACIVMAEGSLDETAPPKNWRPIVQRDIKPGNILVDAPIPGGDWPDVSTLRLTEFGGSIFTDANDPHNPMSYNFGPGTTGWQPPELTSEAHRLGLTAKGRGKLGPHTNVFQIGAALIAAANYNLAKTGDDFQPRVDQALLDDHNYSQALAKLLHRCVRRDPEKRIKLRELRQRIREHTGEGPEGMRDRGRGARRAATLPENMQVRLSWSVDKTYREGLTPPAEADEALLEQYGL</sequence>
<dbReference type="GO" id="GO:0004672">
    <property type="term" value="F:protein kinase activity"/>
    <property type="evidence" value="ECO:0007669"/>
    <property type="project" value="InterPro"/>
</dbReference>
<dbReference type="AlphaFoldDB" id="A0A1V8TKK5"/>
<feature type="domain" description="Protein kinase" evidence="3">
    <location>
        <begin position="79"/>
        <end position="402"/>
    </location>
</feature>
<evidence type="ECO:0000256" key="1">
    <source>
        <dbReference type="PROSITE-ProRule" id="PRU10141"/>
    </source>
</evidence>
<dbReference type="Gene3D" id="1.10.510.10">
    <property type="entry name" value="Transferase(Phosphotransferase) domain 1"/>
    <property type="match status" value="1"/>
</dbReference>
<accession>A0A1V8TKK5</accession>
<dbReference type="Gene3D" id="3.30.200.20">
    <property type="entry name" value="Phosphorylase Kinase, domain 1"/>
    <property type="match status" value="1"/>
</dbReference>
<feature type="region of interest" description="Disordered" evidence="2">
    <location>
        <begin position="397"/>
        <end position="419"/>
    </location>
</feature>
<proteinExistence type="predicted"/>
<evidence type="ECO:0000313" key="5">
    <source>
        <dbReference type="Proteomes" id="UP000192596"/>
    </source>
</evidence>
<evidence type="ECO:0000256" key="2">
    <source>
        <dbReference type="SAM" id="MobiDB-lite"/>
    </source>
</evidence>
<reference evidence="5" key="1">
    <citation type="submission" date="2017-03" db="EMBL/GenBank/DDBJ databases">
        <title>Genomes of endolithic fungi from Antarctica.</title>
        <authorList>
            <person name="Coleine C."/>
            <person name="Masonjones S."/>
            <person name="Stajich J.E."/>
        </authorList>
    </citation>
    <scope>NUCLEOTIDE SEQUENCE [LARGE SCALE GENOMIC DNA]</scope>
    <source>
        <strain evidence="5">CCFEE 5527</strain>
    </source>
</reference>
<dbReference type="SMART" id="SM00220">
    <property type="entry name" value="S_TKc"/>
    <property type="match status" value="1"/>
</dbReference>
<name>A0A1V8TKK5_9PEZI</name>
<keyword evidence="1" id="KW-0067">ATP-binding</keyword>
<comment type="caution">
    <text evidence="4">The sequence shown here is derived from an EMBL/GenBank/DDBJ whole genome shotgun (WGS) entry which is preliminary data.</text>
</comment>
<evidence type="ECO:0000313" key="4">
    <source>
        <dbReference type="EMBL" id="OQO11913.1"/>
    </source>
</evidence>
<feature type="compositionally biased region" description="Basic and acidic residues" evidence="2">
    <location>
        <begin position="397"/>
        <end position="412"/>
    </location>
</feature>
<keyword evidence="1" id="KW-0547">Nucleotide-binding</keyword>
<dbReference type="InterPro" id="IPR000719">
    <property type="entry name" value="Prot_kinase_dom"/>
</dbReference>
<evidence type="ECO:0000259" key="3">
    <source>
        <dbReference type="PROSITE" id="PS50011"/>
    </source>
</evidence>
<feature type="compositionally biased region" description="Acidic residues" evidence="2">
    <location>
        <begin position="40"/>
        <end position="55"/>
    </location>
</feature>
<dbReference type="InterPro" id="IPR017441">
    <property type="entry name" value="Protein_kinase_ATP_BS"/>
</dbReference>
<dbReference type="InterPro" id="IPR053083">
    <property type="entry name" value="TF_kinase-domain_protein"/>
</dbReference>
<dbReference type="PROSITE" id="PS00107">
    <property type="entry name" value="PROTEIN_KINASE_ATP"/>
    <property type="match status" value="1"/>
</dbReference>
<feature type="binding site" evidence="1">
    <location>
        <position position="112"/>
    </location>
    <ligand>
        <name>ATP</name>
        <dbReference type="ChEBI" id="CHEBI:30616"/>
    </ligand>
</feature>
<organism evidence="4 5">
    <name type="scientific">Cryoendolithus antarcticus</name>
    <dbReference type="NCBI Taxonomy" id="1507870"/>
    <lineage>
        <taxon>Eukaryota</taxon>
        <taxon>Fungi</taxon>
        <taxon>Dikarya</taxon>
        <taxon>Ascomycota</taxon>
        <taxon>Pezizomycotina</taxon>
        <taxon>Dothideomycetes</taxon>
        <taxon>Dothideomycetidae</taxon>
        <taxon>Cladosporiales</taxon>
        <taxon>Cladosporiaceae</taxon>
        <taxon>Cryoendolithus</taxon>
    </lineage>
</organism>
<dbReference type="OrthoDB" id="310217at2759"/>
<keyword evidence="5" id="KW-1185">Reference proteome</keyword>
<dbReference type="PANTHER" id="PTHR44305:SF2">
    <property type="entry name" value="SI:DKEY-192D15.2"/>
    <property type="match status" value="1"/>
</dbReference>
<dbReference type="SUPFAM" id="SSF56112">
    <property type="entry name" value="Protein kinase-like (PK-like)"/>
    <property type="match status" value="1"/>
</dbReference>
<feature type="region of interest" description="Disordered" evidence="2">
    <location>
        <begin position="1"/>
        <end position="59"/>
    </location>
</feature>
<dbReference type="GO" id="GO:0005524">
    <property type="term" value="F:ATP binding"/>
    <property type="evidence" value="ECO:0007669"/>
    <property type="project" value="UniProtKB-UniRule"/>
</dbReference>
<dbReference type="PANTHER" id="PTHR44305">
    <property type="entry name" value="SI:DKEY-192D15.2-RELATED"/>
    <property type="match status" value="1"/>
</dbReference>
<dbReference type="STRING" id="1507870.A0A1V8TKK5"/>